<evidence type="ECO:0000256" key="1">
    <source>
        <dbReference type="SAM" id="MobiDB-lite"/>
    </source>
</evidence>
<evidence type="ECO:0000313" key="2">
    <source>
        <dbReference type="EMBL" id="SOQ42086.1"/>
    </source>
</evidence>
<dbReference type="EMBL" id="ODYU01003387">
    <property type="protein sequence ID" value="SOQ42086.1"/>
    <property type="molecule type" value="Genomic_DNA"/>
</dbReference>
<gene>
    <name evidence="2" type="ORF">SFRICE_007365</name>
</gene>
<proteinExistence type="predicted"/>
<organism evidence="2">
    <name type="scientific">Spodoptera frugiperda</name>
    <name type="common">Fall armyworm</name>
    <dbReference type="NCBI Taxonomy" id="7108"/>
    <lineage>
        <taxon>Eukaryota</taxon>
        <taxon>Metazoa</taxon>
        <taxon>Ecdysozoa</taxon>
        <taxon>Arthropoda</taxon>
        <taxon>Hexapoda</taxon>
        <taxon>Insecta</taxon>
        <taxon>Pterygota</taxon>
        <taxon>Neoptera</taxon>
        <taxon>Endopterygota</taxon>
        <taxon>Lepidoptera</taxon>
        <taxon>Glossata</taxon>
        <taxon>Ditrysia</taxon>
        <taxon>Noctuoidea</taxon>
        <taxon>Noctuidae</taxon>
        <taxon>Amphipyrinae</taxon>
        <taxon>Spodoptera</taxon>
    </lineage>
</organism>
<accession>A0A2H1VMR5</accession>
<name>A0A2H1VMR5_SPOFR</name>
<feature type="region of interest" description="Disordered" evidence="1">
    <location>
        <begin position="1"/>
        <end position="43"/>
    </location>
</feature>
<feature type="compositionally biased region" description="Polar residues" evidence="1">
    <location>
        <begin position="1"/>
        <end position="14"/>
    </location>
</feature>
<sequence length="339" mass="37140">MKTRRPLQTMTPSYGGTAEYDRASKWPTPGAGPAKYGSGKLGKAPAPGAPPCVGGLGFLRGLNLAPLQPRPDHERVHRSLDVTLGLRRGGWQWLWRAGVLRQHARVHGERVRLYGEVWHKAVNEHRRGGDCVTSETDDRLASQYRGLVGIGVRGVGFLGGVRRANERPASTACAPPLALCLSRSVTQWVCVSLCRNNRAACRGAEQACSCSEPCQRLNAAQCMIYYKKYGGKILQHYSPILANNFYKSALGHQPIFCLNSEAKITSYIPVITEHIYLAKVSKGDGDDLPSGSQDSIPTASVQKKLQKSDSKFNQDDGNFNTLWTADKKIIEPDQVLVIC</sequence>
<dbReference type="AlphaFoldDB" id="A0A2H1VMR5"/>
<reference evidence="2" key="1">
    <citation type="submission" date="2016-07" db="EMBL/GenBank/DDBJ databases">
        <authorList>
            <person name="Bretaudeau A."/>
        </authorList>
    </citation>
    <scope>NUCLEOTIDE SEQUENCE</scope>
    <source>
        <strain evidence="2">Rice</strain>
        <tissue evidence="2">Whole body</tissue>
    </source>
</reference>
<protein>
    <submittedName>
        <fullName evidence="2">SFRICE_007365</fullName>
    </submittedName>
</protein>